<accession>A0A6L4WSD7</accession>
<evidence type="ECO:0000256" key="1">
    <source>
        <dbReference type="SAM" id="Phobius"/>
    </source>
</evidence>
<keyword evidence="1" id="KW-1133">Transmembrane helix</keyword>
<evidence type="ECO:0000313" key="4">
    <source>
        <dbReference type="Proteomes" id="UP000461010"/>
    </source>
</evidence>
<sequence length="239" mass="28089">MSENKNPSYLKRLIKGNITLSITFWLWFVFVTLGINIFIDNSFNQVNYHQNSEDQIFSIIVYLLTFIYSILIFIAIYRSADNYKGNKLWSFLAKVIITINLFFSLFSAYDLLKVSLFEDYAIKSEINSFKDSLPLKVNSFSELIDIGINEKNIYYTYKLDRMDKKSSDNYNLKKFKSQVQDSLCEEDNTLKLLKKDYILNYTYIDKNEEKLINIITNKLSCGDGIYDLDIIKELIRQGN</sequence>
<evidence type="ECO:0000313" key="5">
    <source>
        <dbReference type="Proteomes" id="UP000472839"/>
    </source>
</evidence>
<feature type="transmembrane region" description="Helical" evidence="1">
    <location>
        <begin position="20"/>
        <end position="39"/>
    </location>
</feature>
<evidence type="ECO:0000313" key="3">
    <source>
        <dbReference type="EMBL" id="KAB7890737.1"/>
    </source>
</evidence>
<reference evidence="4 5" key="1">
    <citation type="submission" date="2019-10" db="EMBL/GenBank/DDBJ databases">
        <title>Poseidonibacter ostreae sp. nov., isolated from the gut of the Ostrea denselamellosa.</title>
        <authorList>
            <person name="Choi A."/>
        </authorList>
    </citation>
    <scope>NUCLEOTIDE SEQUENCE [LARGE SCALE GENOMIC DNA]</scope>
    <source>
        <strain evidence="2 5">SJOD-M-33</strain>
        <strain evidence="3 4">SJOD-M-5</strain>
    </source>
</reference>
<dbReference type="RefSeq" id="WP_152190142.1">
    <property type="nucleotide sequence ID" value="NZ_WFKI01000020.1"/>
</dbReference>
<dbReference type="AlphaFoldDB" id="A0A6L4WSD7"/>
<dbReference type="Proteomes" id="UP000461010">
    <property type="component" value="Unassembled WGS sequence"/>
</dbReference>
<organism evidence="2 5">
    <name type="scientific">Poseidonibacter ostreae</name>
    <dbReference type="NCBI Taxonomy" id="2654171"/>
    <lineage>
        <taxon>Bacteria</taxon>
        <taxon>Pseudomonadati</taxon>
        <taxon>Campylobacterota</taxon>
        <taxon>Epsilonproteobacteria</taxon>
        <taxon>Campylobacterales</taxon>
        <taxon>Arcobacteraceae</taxon>
        <taxon>Poseidonibacter</taxon>
    </lineage>
</organism>
<evidence type="ECO:0000313" key="2">
    <source>
        <dbReference type="EMBL" id="KAB7888496.1"/>
    </source>
</evidence>
<proteinExistence type="predicted"/>
<keyword evidence="1" id="KW-0472">Membrane</keyword>
<feature type="transmembrane region" description="Helical" evidence="1">
    <location>
        <begin position="59"/>
        <end position="77"/>
    </location>
</feature>
<comment type="caution">
    <text evidence="2">The sequence shown here is derived from an EMBL/GenBank/DDBJ whole genome shotgun (WGS) entry which is preliminary data.</text>
</comment>
<dbReference type="Proteomes" id="UP000472839">
    <property type="component" value="Unassembled WGS sequence"/>
</dbReference>
<gene>
    <name evidence="3" type="ORF">GBG18_08355</name>
    <name evidence="2" type="ORF">GBG19_08915</name>
</gene>
<dbReference type="EMBL" id="WFKJ01000022">
    <property type="protein sequence ID" value="KAB7890737.1"/>
    <property type="molecule type" value="Genomic_DNA"/>
</dbReference>
<name>A0A6L4WSD7_9BACT</name>
<keyword evidence="4" id="KW-1185">Reference proteome</keyword>
<dbReference type="Gene3D" id="3.30.300.250">
    <property type="match status" value="1"/>
</dbReference>
<feature type="transmembrane region" description="Helical" evidence="1">
    <location>
        <begin position="89"/>
        <end position="109"/>
    </location>
</feature>
<keyword evidence="1" id="KW-0812">Transmembrane</keyword>
<dbReference type="EMBL" id="WFKK01000024">
    <property type="protein sequence ID" value="KAB7888496.1"/>
    <property type="molecule type" value="Genomic_DNA"/>
</dbReference>
<protein>
    <submittedName>
        <fullName evidence="2">Uncharacterized protein</fullName>
    </submittedName>
</protein>